<comment type="caution">
    <text evidence="1">The sequence shown here is derived from an EMBL/GenBank/DDBJ whole genome shotgun (WGS) entry which is preliminary data.</text>
</comment>
<dbReference type="Proteomes" id="UP000240608">
    <property type="component" value="Unassembled WGS sequence"/>
</dbReference>
<dbReference type="EMBL" id="PYVU01000001">
    <property type="protein sequence ID" value="PTB98042.1"/>
    <property type="molecule type" value="Genomic_DNA"/>
</dbReference>
<organism evidence="1 2">
    <name type="scientific">Marivirga lumbricoides</name>
    <dbReference type="NCBI Taxonomy" id="1046115"/>
    <lineage>
        <taxon>Bacteria</taxon>
        <taxon>Pseudomonadati</taxon>
        <taxon>Bacteroidota</taxon>
        <taxon>Cytophagia</taxon>
        <taxon>Cytophagales</taxon>
        <taxon>Marivirgaceae</taxon>
        <taxon>Marivirga</taxon>
    </lineage>
</organism>
<dbReference type="AlphaFoldDB" id="A0A2T4DW48"/>
<gene>
    <name evidence="1" type="ORF">C9994_00355</name>
</gene>
<name>A0A2T4DW48_9BACT</name>
<protein>
    <submittedName>
        <fullName evidence="1">Uncharacterized protein</fullName>
    </submittedName>
</protein>
<evidence type="ECO:0000313" key="1">
    <source>
        <dbReference type="EMBL" id="PTB98042.1"/>
    </source>
</evidence>
<proteinExistence type="predicted"/>
<accession>A0A2T4DW48</accession>
<sequence>MKLSLIILLVTFSVTCFGQGKYNYVHFNKLTEVLGTEYVIASLEDKEKMFETKSRYLLFINTNTDEKNKVDFPNDAIISKLEQIKIDSLGLNVILVEAREVDLDGKNGIDWNDPTQIIILSADGLKKHQLTESKFFVRTWIVNQLTGRMVVTGHYDTNNNNKYDKTDQNEIHIYDLKTLKLISKT</sequence>
<reference evidence="1 2" key="1">
    <citation type="submission" date="2018-03" db="EMBL/GenBank/DDBJ databases">
        <title>Cross-interface Injection: A General Nanoliter Liquid Handling Method Applied to Single Cells Genome Amplification Automated Nanoliter Liquid Handling Applied to Single Cell Multiple Displacement Amplification.</title>
        <authorList>
            <person name="Yun J."/>
            <person name="Xu P."/>
            <person name="Xu J."/>
            <person name="Dai X."/>
            <person name="Wang Y."/>
            <person name="Zheng X."/>
            <person name="Cao C."/>
            <person name="Yi Q."/>
            <person name="Zhu Y."/>
            <person name="Wang L."/>
            <person name="Dong Z."/>
            <person name="Huang Y."/>
            <person name="Huang L."/>
            <person name="Du W."/>
        </authorList>
    </citation>
    <scope>NUCLEOTIDE SEQUENCE [LARGE SCALE GENOMIC DNA]</scope>
    <source>
        <strain evidence="1 2">Z-D1-2</strain>
    </source>
</reference>
<evidence type="ECO:0000313" key="2">
    <source>
        <dbReference type="Proteomes" id="UP000240608"/>
    </source>
</evidence>